<dbReference type="UniPathway" id="UPA00140">
    <property type="reaction ID" value="UER00205"/>
</dbReference>
<sequence>MQPEVSNADWRRTTLNIRDRYALNGHRSCVLWFTGLSGAGKSTLAAAVERKLYALRIRSYVLDGDNIRQGLNKNLGFAPEDRTENIRRIGEVSKLLSDAGLFAVVACISPYKADRDSVRSMFREGEFIEIYVKCSIEECERRDPKGLYQKARSGEIPNFTGLAAPYEPPVNPELIMDTETRSIAAMADTIMQYLEERELLSL</sequence>
<dbReference type="GO" id="GO:0000103">
    <property type="term" value="P:sulfate assimilation"/>
    <property type="evidence" value="ECO:0007669"/>
    <property type="project" value="UniProtKB-UniRule"/>
</dbReference>
<evidence type="ECO:0000256" key="10">
    <source>
        <dbReference type="ARBA" id="ARBA00029724"/>
    </source>
</evidence>
<dbReference type="Proteomes" id="UP000297900">
    <property type="component" value="Unassembled WGS sequence"/>
</dbReference>
<dbReference type="OrthoDB" id="9804504at2"/>
<evidence type="ECO:0000256" key="7">
    <source>
        <dbReference type="ARBA" id="ARBA00022741"/>
    </source>
</evidence>
<evidence type="ECO:0000256" key="14">
    <source>
        <dbReference type="RuleBase" id="RU004347"/>
    </source>
</evidence>
<feature type="domain" description="APS kinase" evidence="15">
    <location>
        <begin position="27"/>
        <end position="177"/>
    </location>
</feature>
<dbReference type="NCBIfam" id="TIGR00455">
    <property type="entry name" value="apsK"/>
    <property type="match status" value="1"/>
</dbReference>
<dbReference type="PANTHER" id="PTHR11055:SF1">
    <property type="entry name" value="PAPS SYNTHETASE, ISOFORM D"/>
    <property type="match status" value="1"/>
</dbReference>
<keyword evidence="6 13" id="KW-0808">Transferase</keyword>
<dbReference type="GO" id="GO:0070814">
    <property type="term" value="P:hydrogen sulfide biosynthetic process"/>
    <property type="evidence" value="ECO:0007669"/>
    <property type="project" value="UniProtKB-UniRule"/>
</dbReference>
<evidence type="ECO:0000313" key="17">
    <source>
        <dbReference type="Proteomes" id="UP000297900"/>
    </source>
</evidence>
<feature type="active site" description="Phosphoserine intermediate" evidence="13">
    <location>
        <position position="109"/>
    </location>
</feature>
<dbReference type="Gene3D" id="3.40.50.300">
    <property type="entry name" value="P-loop containing nucleotide triphosphate hydrolases"/>
    <property type="match status" value="1"/>
</dbReference>
<dbReference type="EMBL" id="SOMN01000010">
    <property type="protein sequence ID" value="TFE27278.1"/>
    <property type="molecule type" value="Genomic_DNA"/>
</dbReference>
<dbReference type="InterPro" id="IPR027417">
    <property type="entry name" value="P-loop_NTPase"/>
</dbReference>
<evidence type="ECO:0000256" key="2">
    <source>
        <dbReference type="ARBA" id="ARBA00002632"/>
    </source>
</evidence>
<comment type="pathway">
    <text evidence="3 13 14">Sulfur metabolism; hydrogen sulfide biosynthesis; sulfite from sulfate: step 2/3.</text>
</comment>
<evidence type="ECO:0000256" key="3">
    <source>
        <dbReference type="ARBA" id="ARBA00004806"/>
    </source>
</evidence>
<dbReference type="EC" id="2.7.1.25" evidence="5 13"/>
<dbReference type="SUPFAM" id="SSF52540">
    <property type="entry name" value="P-loop containing nucleoside triphosphate hydrolases"/>
    <property type="match status" value="1"/>
</dbReference>
<evidence type="ECO:0000256" key="8">
    <source>
        <dbReference type="ARBA" id="ARBA00022777"/>
    </source>
</evidence>
<evidence type="ECO:0000256" key="11">
    <source>
        <dbReference type="ARBA" id="ARBA00031393"/>
    </source>
</evidence>
<protein>
    <recommendedName>
        <fullName evidence="5 13">Adenylyl-sulfate kinase</fullName>
        <ecNumber evidence="5 13">2.7.1.25</ecNumber>
    </recommendedName>
    <alternativeName>
        <fullName evidence="11 13">APS kinase</fullName>
    </alternativeName>
    <alternativeName>
        <fullName evidence="12 13">ATP adenosine-5'-phosphosulfate 3'-phosphotransferase</fullName>
    </alternativeName>
    <alternativeName>
        <fullName evidence="10 13">Adenosine-5'-phosphosulfate kinase</fullName>
    </alternativeName>
</protein>
<organism evidence="16 17">
    <name type="scientific">Cohnella luojiensis</name>
    <dbReference type="NCBI Taxonomy" id="652876"/>
    <lineage>
        <taxon>Bacteria</taxon>
        <taxon>Bacillati</taxon>
        <taxon>Bacillota</taxon>
        <taxon>Bacilli</taxon>
        <taxon>Bacillales</taxon>
        <taxon>Paenibacillaceae</taxon>
        <taxon>Cohnella</taxon>
    </lineage>
</organism>
<keyword evidence="13" id="KW-0597">Phosphoprotein</keyword>
<evidence type="ECO:0000256" key="4">
    <source>
        <dbReference type="ARBA" id="ARBA00007008"/>
    </source>
</evidence>
<name>A0A4Y8LYG1_9BACL</name>
<keyword evidence="7 13" id="KW-0547">Nucleotide-binding</keyword>
<gene>
    <name evidence="13 16" type="primary">cysC</name>
    <name evidence="16" type="ORF">E2980_09710</name>
</gene>
<keyword evidence="8 13" id="KW-0418">Kinase</keyword>
<dbReference type="AlphaFoldDB" id="A0A4Y8LYG1"/>
<comment type="catalytic activity">
    <reaction evidence="1 13 14">
        <text>adenosine 5'-phosphosulfate + ATP = 3'-phosphoadenylyl sulfate + ADP + H(+)</text>
        <dbReference type="Rhea" id="RHEA:24152"/>
        <dbReference type="ChEBI" id="CHEBI:15378"/>
        <dbReference type="ChEBI" id="CHEBI:30616"/>
        <dbReference type="ChEBI" id="CHEBI:58243"/>
        <dbReference type="ChEBI" id="CHEBI:58339"/>
        <dbReference type="ChEBI" id="CHEBI:456216"/>
        <dbReference type="EC" id="2.7.1.25"/>
    </reaction>
</comment>
<dbReference type="HAMAP" id="MF_00065">
    <property type="entry name" value="Adenylyl_sulf_kinase"/>
    <property type="match status" value="1"/>
</dbReference>
<evidence type="ECO:0000256" key="13">
    <source>
        <dbReference type="HAMAP-Rule" id="MF_00065"/>
    </source>
</evidence>
<dbReference type="PANTHER" id="PTHR11055">
    <property type="entry name" value="BIFUNCTIONAL 3'-PHOSPHOADENOSINE 5'-PHOSPHOSULFATE SYNTHASE"/>
    <property type="match status" value="1"/>
</dbReference>
<dbReference type="InterPro" id="IPR002891">
    <property type="entry name" value="APS"/>
</dbReference>
<evidence type="ECO:0000256" key="5">
    <source>
        <dbReference type="ARBA" id="ARBA00012121"/>
    </source>
</evidence>
<comment type="similarity">
    <text evidence="4 13 14">Belongs to the APS kinase family.</text>
</comment>
<evidence type="ECO:0000256" key="9">
    <source>
        <dbReference type="ARBA" id="ARBA00022840"/>
    </source>
</evidence>
<evidence type="ECO:0000256" key="6">
    <source>
        <dbReference type="ARBA" id="ARBA00022679"/>
    </source>
</evidence>
<dbReference type="CDD" id="cd02027">
    <property type="entry name" value="APSK"/>
    <property type="match status" value="1"/>
</dbReference>
<feature type="binding site" evidence="13">
    <location>
        <begin position="35"/>
        <end position="42"/>
    </location>
    <ligand>
        <name>ATP</name>
        <dbReference type="ChEBI" id="CHEBI:30616"/>
    </ligand>
</feature>
<keyword evidence="17" id="KW-1185">Reference proteome</keyword>
<proteinExistence type="inferred from homology"/>
<evidence type="ECO:0000256" key="1">
    <source>
        <dbReference type="ARBA" id="ARBA00001823"/>
    </source>
</evidence>
<dbReference type="Pfam" id="PF01583">
    <property type="entry name" value="APS_kinase"/>
    <property type="match status" value="1"/>
</dbReference>
<comment type="caution">
    <text evidence="16">The sequence shown here is derived from an EMBL/GenBank/DDBJ whole genome shotgun (WGS) entry which is preliminary data.</text>
</comment>
<dbReference type="NCBIfam" id="NF003013">
    <property type="entry name" value="PRK03846.1"/>
    <property type="match status" value="1"/>
</dbReference>
<evidence type="ECO:0000313" key="16">
    <source>
        <dbReference type="EMBL" id="TFE27278.1"/>
    </source>
</evidence>
<comment type="function">
    <text evidence="2 13 14">Catalyzes the synthesis of activated sulfate.</text>
</comment>
<evidence type="ECO:0000259" key="15">
    <source>
        <dbReference type="Pfam" id="PF01583"/>
    </source>
</evidence>
<accession>A0A4Y8LYG1</accession>
<evidence type="ECO:0000256" key="12">
    <source>
        <dbReference type="ARBA" id="ARBA00031464"/>
    </source>
</evidence>
<dbReference type="GO" id="GO:0005524">
    <property type="term" value="F:ATP binding"/>
    <property type="evidence" value="ECO:0007669"/>
    <property type="project" value="UniProtKB-UniRule"/>
</dbReference>
<reference evidence="16 17" key="1">
    <citation type="submission" date="2019-03" db="EMBL/GenBank/DDBJ databases">
        <title>Cohnella endophytica sp. nov., a novel endophytic bacterium isolated from bark of Sonneratia apetala.</title>
        <authorList>
            <person name="Tuo L."/>
        </authorList>
    </citation>
    <scope>NUCLEOTIDE SEQUENCE [LARGE SCALE GENOMIC DNA]</scope>
    <source>
        <strain evidence="16 17">CCTCC AB 208254</strain>
    </source>
</reference>
<dbReference type="GO" id="GO:0004020">
    <property type="term" value="F:adenylylsulfate kinase activity"/>
    <property type="evidence" value="ECO:0007669"/>
    <property type="project" value="UniProtKB-UniRule"/>
</dbReference>
<keyword evidence="9 13" id="KW-0067">ATP-binding</keyword>
<dbReference type="InterPro" id="IPR059117">
    <property type="entry name" value="APS_kinase_dom"/>
</dbReference>